<evidence type="ECO:0000313" key="3">
    <source>
        <dbReference type="Proteomes" id="UP000002028"/>
    </source>
</evidence>
<evidence type="ECO:0000313" key="2">
    <source>
        <dbReference type="EMBL" id="ADB42083.1"/>
    </source>
</evidence>
<name>D2QTF1_SPILD</name>
<keyword evidence="1" id="KW-0472">Membrane</keyword>
<dbReference type="AlphaFoldDB" id="D2QTF1"/>
<keyword evidence="1" id="KW-0812">Transmembrane</keyword>
<keyword evidence="1" id="KW-1133">Transmembrane helix</keyword>
<evidence type="ECO:0000256" key="1">
    <source>
        <dbReference type="SAM" id="Phobius"/>
    </source>
</evidence>
<keyword evidence="3" id="KW-1185">Reference proteome</keyword>
<dbReference type="KEGG" id="sli:Slin_6122"/>
<dbReference type="HOGENOM" id="CLU_3358578_0_0_10"/>
<accession>D2QTF1</accession>
<proteinExistence type="predicted"/>
<feature type="transmembrane region" description="Helical" evidence="1">
    <location>
        <begin position="6"/>
        <end position="30"/>
    </location>
</feature>
<reference evidence="2 3" key="1">
    <citation type="journal article" date="2010" name="Stand. Genomic Sci.">
        <title>Complete genome sequence of Spirosoma linguale type strain (1).</title>
        <authorList>
            <person name="Lail K."/>
            <person name="Sikorski J."/>
            <person name="Saunders E."/>
            <person name="Lapidus A."/>
            <person name="Glavina Del Rio T."/>
            <person name="Copeland A."/>
            <person name="Tice H."/>
            <person name="Cheng J.-F."/>
            <person name="Lucas S."/>
            <person name="Nolan M."/>
            <person name="Bruce D."/>
            <person name="Goodwin L."/>
            <person name="Pitluck S."/>
            <person name="Ivanova N."/>
            <person name="Mavromatis K."/>
            <person name="Ovchinnikova G."/>
            <person name="Pati A."/>
            <person name="Chen A."/>
            <person name="Palaniappan K."/>
            <person name="Land M."/>
            <person name="Hauser L."/>
            <person name="Chang Y.-J."/>
            <person name="Jeffries C.D."/>
            <person name="Chain P."/>
            <person name="Brettin T."/>
            <person name="Detter J.C."/>
            <person name="Schuetze A."/>
            <person name="Rohde M."/>
            <person name="Tindall B.J."/>
            <person name="Goeker M."/>
            <person name="Bristow J."/>
            <person name="Eisen J.A."/>
            <person name="Markowitz V."/>
            <person name="Hugenholtz P."/>
            <person name="Kyrpides N.C."/>
            <person name="Klenk H.-P."/>
            <person name="Chen F."/>
        </authorList>
    </citation>
    <scope>NUCLEOTIDE SEQUENCE [LARGE SCALE GENOMIC DNA]</scope>
    <source>
        <strain evidence="3">ATCC 33905 / DSM 74 / LMG 10896 / Claus 1</strain>
    </source>
</reference>
<dbReference type="Proteomes" id="UP000002028">
    <property type="component" value="Chromosome"/>
</dbReference>
<dbReference type="EMBL" id="CP001769">
    <property type="protein sequence ID" value="ADB42083.1"/>
    <property type="molecule type" value="Genomic_DNA"/>
</dbReference>
<organism evidence="2 3">
    <name type="scientific">Spirosoma linguale (strain ATCC 33905 / DSM 74 / LMG 10896 / Claus 1)</name>
    <dbReference type="NCBI Taxonomy" id="504472"/>
    <lineage>
        <taxon>Bacteria</taxon>
        <taxon>Pseudomonadati</taxon>
        <taxon>Bacteroidota</taxon>
        <taxon>Cytophagia</taxon>
        <taxon>Cytophagales</taxon>
        <taxon>Cytophagaceae</taxon>
        <taxon>Spirosoma</taxon>
    </lineage>
</organism>
<protein>
    <submittedName>
        <fullName evidence="2">Uncharacterized protein</fullName>
    </submittedName>
</protein>
<sequence>MYLSSTQYAYVCLTMLVLLVAVGGLMLYFLRNRPEE</sequence>
<gene>
    <name evidence="2" type="ordered locus">Slin_6122</name>
</gene>